<evidence type="ECO:0000256" key="10">
    <source>
        <dbReference type="ARBA" id="ARBA00022759"/>
    </source>
</evidence>
<keyword evidence="6" id="KW-0235">DNA replication</keyword>
<evidence type="ECO:0000256" key="13">
    <source>
        <dbReference type="ARBA" id="ARBA00023125"/>
    </source>
</evidence>
<evidence type="ECO:0000256" key="2">
    <source>
        <dbReference type="ARBA" id="ARBA00014531"/>
    </source>
</evidence>
<proteinExistence type="predicted"/>
<name>A0A2Z5CJ90_9VIRU</name>
<protein>
    <recommendedName>
        <fullName evidence="2">Replication-associated protein</fullName>
    </recommendedName>
</protein>
<evidence type="ECO:0000259" key="14">
    <source>
        <dbReference type="PROSITE" id="PS52020"/>
    </source>
</evidence>
<sequence length="311" mass="35029">MPSFIANFRYALVTYPQCGDLDPWSVMEHFSSLGAECIIGREHHQDGGSHLHVFVDFGRKFRSRATDVFDVDGHHPNIEPSKGTPEKGFDYAIKDGDVICGGLGRPEPSRGSHSGMSAKWARITGAADKQEFWDLVHELDPKSAACSFTSLSKYADWKFAVDPPGYEHPGGFNFSDGSFDGRSECKSLVMYGPSRTGKTMWARSLGAHLYCVGLLSGDECMKAEYADYAVFDDLRGGFKFFPAFKEWLGAQQYVTVKRLYREPRLVKWGKPSIFLTNSDPRDEATVDDRDWLERNCDFIYVQEPIFHANTE</sequence>
<keyword evidence="12" id="KW-0190">Covalent protein-DNA linkage</keyword>
<evidence type="ECO:0000313" key="15">
    <source>
        <dbReference type="EMBL" id="AXB22600.1"/>
    </source>
</evidence>
<dbReference type="GO" id="GO:0000166">
    <property type="term" value="F:nucleotide binding"/>
    <property type="evidence" value="ECO:0007669"/>
    <property type="project" value="UniProtKB-KW"/>
</dbReference>
<dbReference type="Gene3D" id="3.40.50.300">
    <property type="entry name" value="P-loop containing nucleotide triphosphate hydrolases"/>
    <property type="match status" value="1"/>
</dbReference>
<dbReference type="GO" id="GO:0042025">
    <property type="term" value="C:host cell nucleus"/>
    <property type="evidence" value="ECO:0007669"/>
    <property type="project" value="UniProtKB-SubCell"/>
</dbReference>
<dbReference type="InterPro" id="IPR049912">
    <property type="entry name" value="CRESS_DNA_REP"/>
</dbReference>
<evidence type="ECO:0000256" key="4">
    <source>
        <dbReference type="ARBA" id="ARBA00022679"/>
    </source>
</evidence>
<evidence type="ECO:0000256" key="8">
    <source>
        <dbReference type="ARBA" id="ARBA00022723"/>
    </source>
</evidence>
<evidence type="ECO:0000256" key="7">
    <source>
        <dbReference type="ARBA" id="ARBA00022722"/>
    </source>
</evidence>
<dbReference type="GO" id="GO:0004519">
    <property type="term" value="F:endonuclease activity"/>
    <property type="evidence" value="ECO:0007669"/>
    <property type="project" value="UniProtKB-KW"/>
</dbReference>
<keyword evidence="16" id="KW-1185">Reference proteome</keyword>
<dbReference type="GO" id="GO:0016779">
    <property type="term" value="F:nucleotidyltransferase activity"/>
    <property type="evidence" value="ECO:0007669"/>
    <property type="project" value="UniProtKB-KW"/>
</dbReference>
<keyword evidence="3" id="KW-1048">Host nucleus</keyword>
<dbReference type="GO" id="GO:0003677">
    <property type="term" value="F:DNA binding"/>
    <property type="evidence" value="ECO:0007669"/>
    <property type="project" value="UniProtKB-KW"/>
</dbReference>
<organism evidence="15 16">
    <name type="scientific">Lynx canadensis faeces associated genomovirus CL1 48</name>
    <dbReference type="NCBI Taxonomy" id="2219125"/>
    <lineage>
        <taxon>Viruses</taxon>
        <taxon>Monodnaviria</taxon>
        <taxon>Shotokuvirae</taxon>
        <taxon>Cressdnaviricota</taxon>
        <taxon>Repensiviricetes</taxon>
        <taxon>Geplafuvirales</taxon>
        <taxon>Genomoviridae</taxon>
        <taxon>Gemycircularvirus</taxon>
        <taxon>Gemycircularvirus lynca1</taxon>
    </lineage>
</organism>
<dbReference type="RefSeq" id="YP_009551474.1">
    <property type="nucleotide sequence ID" value="NC_040372.1"/>
</dbReference>
<feature type="domain" description="CRESS-DNA virus Rep endonuclease" evidence="14">
    <location>
        <begin position="5"/>
        <end position="106"/>
    </location>
</feature>
<dbReference type="GO" id="GO:0046872">
    <property type="term" value="F:metal ion binding"/>
    <property type="evidence" value="ECO:0007669"/>
    <property type="project" value="UniProtKB-KW"/>
</dbReference>
<keyword evidence="10" id="KW-0255">Endonuclease</keyword>
<dbReference type="GO" id="GO:0006260">
    <property type="term" value="P:DNA replication"/>
    <property type="evidence" value="ECO:0007669"/>
    <property type="project" value="UniProtKB-KW"/>
</dbReference>
<dbReference type="InterPro" id="IPR027417">
    <property type="entry name" value="P-loop_NTPase"/>
</dbReference>
<dbReference type="GeneID" id="41702177"/>
<comment type="subcellular location">
    <subcellularLocation>
        <location evidence="1">Host nucleus</location>
    </subcellularLocation>
</comment>
<keyword evidence="13" id="KW-0238">DNA-binding</keyword>
<evidence type="ECO:0000313" key="16">
    <source>
        <dbReference type="Proteomes" id="UP000269180"/>
    </source>
</evidence>
<keyword evidence="4" id="KW-0808">Transferase</keyword>
<dbReference type="EMBL" id="MG641192">
    <property type="protein sequence ID" value="AXB22600.1"/>
    <property type="molecule type" value="Genomic_DNA"/>
</dbReference>
<keyword evidence="9" id="KW-0547">Nucleotide-binding</keyword>
<keyword evidence="5" id="KW-0548">Nucleotidyltransferase</keyword>
<dbReference type="Pfam" id="PF00799">
    <property type="entry name" value="Gemini_AL1"/>
    <property type="match status" value="1"/>
</dbReference>
<evidence type="ECO:0000256" key="5">
    <source>
        <dbReference type="ARBA" id="ARBA00022695"/>
    </source>
</evidence>
<dbReference type="GO" id="GO:0016787">
    <property type="term" value="F:hydrolase activity"/>
    <property type="evidence" value="ECO:0007669"/>
    <property type="project" value="UniProtKB-KW"/>
</dbReference>
<dbReference type="KEGG" id="vg:41702177"/>
<keyword evidence="11" id="KW-0378">Hydrolase</keyword>
<reference evidence="15 16" key="1">
    <citation type="submission" date="2017-12" db="EMBL/GenBank/DDBJ databases">
        <title>Identification of diverse circular ssDNA viruses in faecal matter from lynx, moose and snowshoe hare inhabiting the San Juan Mountains in Colorado.</title>
        <authorList>
            <person name="Kraberger S."/>
            <person name="Ivan J."/>
            <person name="Newkirk E."/>
            <person name="Waits K."/>
            <person name="Crooks K."/>
            <person name="VandeWoude S."/>
            <person name="Varsani A."/>
        </authorList>
    </citation>
    <scope>NUCLEOTIDE SEQUENCE [LARGE SCALE GENOMIC DNA]</scope>
    <source>
        <strain evidence="15">CL1_48</strain>
    </source>
</reference>
<accession>A0A2Z5CJ90</accession>
<keyword evidence="8" id="KW-0479">Metal-binding</keyword>
<evidence type="ECO:0000256" key="6">
    <source>
        <dbReference type="ARBA" id="ARBA00022705"/>
    </source>
</evidence>
<dbReference type="Proteomes" id="UP000269180">
    <property type="component" value="Segment"/>
</dbReference>
<dbReference type="PROSITE" id="PS52020">
    <property type="entry name" value="CRESS_DNA_REP"/>
    <property type="match status" value="1"/>
</dbReference>
<evidence type="ECO:0000256" key="3">
    <source>
        <dbReference type="ARBA" id="ARBA00022562"/>
    </source>
</evidence>
<dbReference type="Gene3D" id="3.40.1310.20">
    <property type="match status" value="1"/>
</dbReference>
<evidence type="ECO:0000256" key="9">
    <source>
        <dbReference type="ARBA" id="ARBA00022741"/>
    </source>
</evidence>
<keyword evidence="7" id="KW-0540">Nuclease</keyword>
<dbReference type="SUPFAM" id="SSF52540">
    <property type="entry name" value="P-loop containing nucleoside triphosphate hydrolases"/>
    <property type="match status" value="1"/>
</dbReference>
<evidence type="ECO:0000256" key="1">
    <source>
        <dbReference type="ARBA" id="ARBA00004147"/>
    </source>
</evidence>
<dbReference type="SUPFAM" id="SSF55464">
    <property type="entry name" value="Origin of replication-binding domain, RBD-like"/>
    <property type="match status" value="1"/>
</dbReference>
<evidence type="ECO:0000256" key="12">
    <source>
        <dbReference type="ARBA" id="ARBA00023124"/>
    </source>
</evidence>
<evidence type="ECO:0000256" key="11">
    <source>
        <dbReference type="ARBA" id="ARBA00022801"/>
    </source>
</evidence>